<keyword evidence="4" id="KW-1185">Reference proteome</keyword>
<feature type="region of interest" description="Disordered" evidence="1">
    <location>
        <begin position="1"/>
        <end position="31"/>
    </location>
</feature>
<dbReference type="InterPro" id="IPR039182">
    <property type="entry name" value="Pop1"/>
</dbReference>
<evidence type="ECO:0000313" key="4">
    <source>
        <dbReference type="Proteomes" id="UP000314982"/>
    </source>
</evidence>
<protein>
    <recommendedName>
        <fullName evidence="2">Pop1 N-terminal domain-containing protein</fullName>
    </recommendedName>
</protein>
<reference evidence="3" key="3">
    <citation type="submission" date="2025-09" db="UniProtKB">
        <authorList>
            <consortium name="Ensembl"/>
        </authorList>
    </citation>
    <scope>IDENTIFICATION</scope>
</reference>
<reference evidence="3" key="2">
    <citation type="submission" date="2025-08" db="UniProtKB">
        <authorList>
            <consortium name="Ensembl"/>
        </authorList>
    </citation>
    <scope>IDENTIFICATION</scope>
</reference>
<feature type="domain" description="Pop1 N-terminal" evidence="2">
    <location>
        <begin position="9"/>
        <end position="86"/>
    </location>
</feature>
<evidence type="ECO:0000259" key="2">
    <source>
        <dbReference type="Pfam" id="PF06978"/>
    </source>
</evidence>
<dbReference type="Proteomes" id="UP000314982">
    <property type="component" value="Unassembled WGS sequence"/>
</dbReference>
<dbReference type="GO" id="GO:0005655">
    <property type="term" value="C:nucleolar ribonuclease P complex"/>
    <property type="evidence" value="ECO:0007669"/>
    <property type="project" value="InterPro"/>
</dbReference>
<evidence type="ECO:0000256" key="1">
    <source>
        <dbReference type="SAM" id="MobiDB-lite"/>
    </source>
</evidence>
<feature type="compositionally biased region" description="Basic and acidic residues" evidence="1">
    <location>
        <begin position="1"/>
        <end position="18"/>
    </location>
</feature>
<proteinExistence type="predicted"/>
<dbReference type="AlphaFoldDB" id="A0A4W5LXE6"/>
<feature type="compositionally biased region" description="Basic residues" evidence="1">
    <location>
        <begin position="19"/>
        <end position="29"/>
    </location>
</feature>
<dbReference type="STRING" id="62062.ENSHHUP00000030359"/>
<dbReference type="GeneTree" id="ENSGT00390000017478"/>
<accession>A0A4W5LXE6</accession>
<name>A0A4W5LXE6_9TELE</name>
<organism evidence="3 4">
    <name type="scientific">Hucho hucho</name>
    <name type="common">huchen</name>
    <dbReference type="NCBI Taxonomy" id="62062"/>
    <lineage>
        <taxon>Eukaryota</taxon>
        <taxon>Metazoa</taxon>
        <taxon>Chordata</taxon>
        <taxon>Craniata</taxon>
        <taxon>Vertebrata</taxon>
        <taxon>Euteleostomi</taxon>
        <taxon>Actinopterygii</taxon>
        <taxon>Neopterygii</taxon>
        <taxon>Teleostei</taxon>
        <taxon>Protacanthopterygii</taxon>
        <taxon>Salmoniformes</taxon>
        <taxon>Salmonidae</taxon>
        <taxon>Salmoninae</taxon>
        <taxon>Hucho</taxon>
    </lineage>
</organism>
<dbReference type="PANTHER" id="PTHR22731:SF3">
    <property type="entry name" value="RIBONUCLEASES P_MRP PROTEIN SUBUNIT POP1"/>
    <property type="match status" value="1"/>
</dbReference>
<dbReference type="PANTHER" id="PTHR22731">
    <property type="entry name" value="RIBONUCLEASES P/MRP PROTEIN SUBUNIT POP1"/>
    <property type="match status" value="1"/>
</dbReference>
<evidence type="ECO:0000313" key="3">
    <source>
        <dbReference type="Ensembl" id="ENSHHUP00000030359.1"/>
    </source>
</evidence>
<dbReference type="InterPro" id="IPR009723">
    <property type="entry name" value="Pop1_N"/>
</dbReference>
<sequence>MLEKSQKAGQKVKKEQSKSKSRKARRRHGNLLLEFNRRQRKNLWLETHVWHAKRFHMVKRWGYCLGDGPTYKCYRACYRAMSSHCLLQVSAFTHGAPFYQAGYLEKHVGTTDRKYVGL</sequence>
<reference evidence="4" key="1">
    <citation type="submission" date="2018-06" db="EMBL/GenBank/DDBJ databases">
        <title>Genome assembly of Danube salmon.</title>
        <authorList>
            <person name="Macqueen D.J."/>
            <person name="Gundappa M.K."/>
        </authorList>
    </citation>
    <scope>NUCLEOTIDE SEQUENCE [LARGE SCALE GENOMIC DNA]</scope>
</reference>
<dbReference type="GO" id="GO:0001682">
    <property type="term" value="P:tRNA 5'-leader removal"/>
    <property type="evidence" value="ECO:0007669"/>
    <property type="project" value="InterPro"/>
</dbReference>
<dbReference type="Ensembl" id="ENSHHUT00000031617.1">
    <property type="protein sequence ID" value="ENSHHUP00000030359.1"/>
    <property type="gene ID" value="ENSHHUG00000019328.1"/>
</dbReference>
<dbReference type="Pfam" id="PF06978">
    <property type="entry name" value="POP1_N"/>
    <property type="match status" value="1"/>
</dbReference>
<dbReference type="GO" id="GO:0000172">
    <property type="term" value="C:ribonuclease MRP complex"/>
    <property type="evidence" value="ECO:0007669"/>
    <property type="project" value="InterPro"/>
</dbReference>